<dbReference type="PIRSF" id="PIRSF037016">
    <property type="entry name" value="Pseudouridin_synth_euk_prd"/>
    <property type="match status" value="1"/>
</dbReference>
<dbReference type="PANTHER" id="PTHR13326">
    <property type="entry name" value="TRNA PSEUDOURIDINE SYNTHASE D"/>
    <property type="match status" value="1"/>
</dbReference>
<dbReference type="GO" id="GO:0005634">
    <property type="term" value="C:nucleus"/>
    <property type="evidence" value="ECO:0007669"/>
    <property type="project" value="TreeGrafter"/>
</dbReference>
<evidence type="ECO:0000256" key="1">
    <source>
        <dbReference type="ARBA" id="ARBA00007953"/>
    </source>
</evidence>
<dbReference type="Pfam" id="PF01142">
    <property type="entry name" value="TruD"/>
    <property type="match status" value="2"/>
</dbReference>
<dbReference type="EMBL" id="HBIB01026394">
    <property type="protein sequence ID" value="CAE0254812.1"/>
    <property type="molecule type" value="Transcribed_RNA"/>
</dbReference>
<dbReference type="AlphaFoldDB" id="A0A7S3DFS2"/>
<dbReference type="InterPro" id="IPR042214">
    <property type="entry name" value="TruD_catalytic"/>
</dbReference>
<comment type="similarity">
    <text evidence="1">Belongs to the pseudouridine synthase TruD family.</text>
</comment>
<gene>
    <name evidence="6" type="ORF">PBIL07802_LOCUS17060</name>
</gene>
<dbReference type="PROSITE" id="PS50984">
    <property type="entry name" value="TRUD"/>
    <property type="match status" value="1"/>
</dbReference>
<dbReference type="GO" id="GO:0003723">
    <property type="term" value="F:RNA binding"/>
    <property type="evidence" value="ECO:0007669"/>
    <property type="project" value="InterPro"/>
</dbReference>
<keyword evidence="2" id="KW-0819">tRNA processing</keyword>
<evidence type="ECO:0000256" key="4">
    <source>
        <dbReference type="SAM" id="MobiDB-lite"/>
    </source>
</evidence>
<evidence type="ECO:0000256" key="3">
    <source>
        <dbReference type="ARBA" id="ARBA00023235"/>
    </source>
</evidence>
<accession>A0A7S3DFS2</accession>
<dbReference type="InterPro" id="IPR020103">
    <property type="entry name" value="PsdUridine_synth_cat_dom_sf"/>
</dbReference>
<evidence type="ECO:0000259" key="5">
    <source>
        <dbReference type="PROSITE" id="PS50984"/>
    </source>
</evidence>
<proteinExistence type="inferred from homology"/>
<evidence type="ECO:0000313" key="6">
    <source>
        <dbReference type="EMBL" id="CAE0254812.1"/>
    </source>
</evidence>
<dbReference type="PANTHER" id="PTHR13326:SF21">
    <property type="entry name" value="PSEUDOURIDYLATE SYNTHASE PUS7L"/>
    <property type="match status" value="1"/>
</dbReference>
<name>A0A7S3DFS2_9EUKA</name>
<protein>
    <recommendedName>
        <fullName evidence="5">TRUD domain-containing protein</fullName>
    </recommendedName>
</protein>
<dbReference type="GO" id="GO:0009982">
    <property type="term" value="F:pseudouridine synthase activity"/>
    <property type="evidence" value="ECO:0007669"/>
    <property type="project" value="InterPro"/>
</dbReference>
<dbReference type="Gene3D" id="3.30.2350.20">
    <property type="entry name" value="TruD, catalytic domain"/>
    <property type="match status" value="2"/>
</dbReference>
<reference evidence="6" key="1">
    <citation type="submission" date="2021-01" db="EMBL/GenBank/DDBJ databases">
        <authorList>
            <person name="Corre E."/>
            <person name="Pelletier E."/>
            <person name="Niang G."/>
            <person name="Scheremetjew M."/>
            <person name="Finn R."/>
            <person name="Kale V."/>
            <person name="Holt S."/>
            <person name="Cochrane G."/>
            <person name="Meng A."/>
            <person name="Brown T."/>
            <person name="Cohen L."/>
        </authorList>
    </citation>
    <scope>NUCLEOTIDE SEQUENCE</scope>
    <source>
        <strain evidence="6">NIES-2562</strain>
    </source>
</reference>
<organism evidence="6">
    <name type="scientific">Palpitomonas bilix</name>
    <dbReference type="NCBI Taxonomy" id="652834"/>
    <lineage>
        <taxon>Eukaryota</taxon>
        <taxon>Eukaryota incertae sedis</taxon>
    </lineage>
</organism>
<dbReference type="GO" id="GO:0008033">
    <property type="term" value="P:tRNA processing"/>
    <property type="evidence" value="ECO:0007669"/>
    <property type="project" value="UniProtKB-KW"/>
</dbReference>
<dbReference type="GO" id="GO:0001522">
    <property type="term" value="P:pseudouridine synthesis"/>
    <property type="evidence" value="ECO:0007669"/>
    <property type="project" value="InterPro"/>
</dbReference>
<evidence type="ECO:0000256" key="2">
    <source>
        <dbReference type="ARBA" id="ARBA00022694"/>
    </source>
</evidence>
<dbReference type="InterPro" id="IPR001656">
    <property type="entry name" value="PsdUridine_synth_TruD"/>
</dbReference>
<dbReference type="InterPro" id="IPR011760">
    <property type="entry name" value="PsdUridine_synth_TruD_insert"/>
</dbReference>
<dbReference type="SUPFAM" id="SSF55120">
    <property type="entry name" value="Pseudouridine synthase"/>
    <property type="match status" value="1"/>
</dbReference>
<feature type="region of interest" description="Disordered" evidence="4">
    <location>
        <begin position="561"/>
        <end position="588"/>
    </location>
</feature>
<sequence length="635" mass="70311">MGRGIAPLAVGIQVEAEAERREGEKVLSIAGVVKARYGDFIVQEIDQSNEKVPLPVEVVRTTFEFDNEEVGRHLQSVGQLSRKELEAAYSGDSEYLHLHLYKENRSQEDALQWCAKALGVPANEIGIAGTKDKRAVTSQVVSVKKSSVPSAVLARSGSSLPRTRNPILLYHPHAGEGGLQLGKLGGNYFSLIIRDGVVHECDKNGGEKKVDNGGVDDSELERVLKRRVDNMKESGMINYFGTQRFGLEVDEKDAEKIVDFSTFAHAEQLLSGGASWRRSSSLLVGVHILRGDFKRALQLSCIHSQARVLPKLWRDDKSDPAELYATISKLGKRKKRSVMAAWEEYALLAFCDAKKKGDGEWDVEEAWRAALKCIPWRVRSKCISAVQSLVFNEMALMQSKLPAVRHGNVTKGDLILDETEEKVNVGESCDIAESEDKGNKRNRKRVRVAAEGEGEAKKEKKCDLYLPVPGYDTIYPDNDVGRFGQNLVSSLAIRFDAFDEYMMDGDYRPFRVYPSHQDVDVIRVRKGASDLPHIGGRFIGMPTESNVKWQKECIKRREADALSAVSEEGETQSERPAKKPKIASDYGDHGSAADADKLAVRLSFCLPPASYATVYVQHVLGKEPGEPGSQPHVDA</sequence>
<dbReference type="InterPro" id="IPR020119">
    <property type="entry name" value="PsdUridine_synth_TruD_CS"/>
</dbReference>
<feature type="domain" description="TRUD" evidence="5">
    <location>
        <begin position="235"/>
        <end position="513"/>
    </location>
</feature>
<keyword evidence="3" id="KW-0413">Isomerase</keyword>
<dbReference type="PROSITE" id="PS01268">
    <property type="entry name" value="UPF0024"/>
    <property type="match status" value="1"/>
</dbReference>